<dbReference type="InterPro" id="IPR041079">
    <property type="entry name" value="Neuraminidase-like"/>
</dbReference>
<proteinExistence type="predicted"/>
<evidence type="ECO:0000313" key="6">
    <source>
        <dbReference type="Proteomes" id="UP000286071"/>
    </source>
</evidence>
<dbReference type="OrthoDB" id="9781691at2"/>
<dbReference type="Pfam" id="PF18276">
    <property type="entry name" value="TcA_TcB_BD"/>
    <property type="match status" value="1"/>
</dbReference>
<dbReference type="Pfam" id="PF18413">
    <property type="entry name" value="Neuraminidase"/>
    <property type="match status" value="1"/>
</dbReference>
<sequence>MDNSHIAGLLEQRRTALVEYCIGQLRKGRPGDKDDQFNFLRTPGDLFELLRMDPLDSYPVQNSWVAEATSCAQHYIHAVYRKLEPGYSTVEFDKRDLKTWELYNNYPDWAALQMIALYPENYINPYVRRRKTSLFKTLENNLNQTRLSTDSVQVALKDYLQTFEQTCNLEVISGYMDGTSLTGNLSPTRADYYFVGKSRANPPEYFWRKAEVELTPSSPAINPAAWSEWQPVEIPAGGRILDMRPVFWGGRLCLVWAEWSDHRVASVDFTPPVPFKLEIKLAFMAQNGHWSPPFPLDDAEPATDVSAGYRLIATVLVDDQHPKGKLGVLLTNRSNPAFDVYVVRDVLFRSVVNDDGGWLAPLANYRFVGPEIVQHPILRQNVTTIVDSVLTPGSLTPYYSLQAMVLRIAEQDVLLVSGRCAVKPGAVGTNNFFDLTLINGGEGDPGPIKKSFSNMGGWSTDWMAVRRDKGGFTESISFEFGGSTPTDNLGRKNYVVTVGTAVSFVPPSLDKTNAQGAQFLALNQPEPTLKHARLNSLFGPELVQRANISVEAVLDWETQHLEEPKPATGSFSEPNGAFDGANGLFFWELFFHLPHLVASRLSAENRFLEAQQWLHYLFDPQAPADSTTIPPKPTYWRCRPLANAESSGNPDCEAEAPTDPDAIGYSAPRHFQIVAFTEYVKNLMAWGDGYYRQLTRDSLVAARLCYVQAEFLMGKAPTARTVNRWQPATVAELMANTRSRPALEAFEKNLVFTLANVPAKAEVMPALGLICIEPFKVPINELLLELFAMPGSRLHNLRNNLTLDGKPLLIPLFSPPTDPNQLLRDLAAGGAGSPRPMGGQLVVVAFRWRVMFEAALRAVQTLQDHGNQVLRLLEQRDRAEMEELQHSHLVDLGTYAQTVQEQTIEQMKATQTALEQSRAVAQERADAYAQKYESNVSAAEYEVMDFLLAAKITSIVGIAHKAAGALAKTVIPNHVGAGMTVSWGVSNPGGIMDAVGGTFDIAAAGLSLNAERIATAETYRRRRGEWDLQRHQALAEVRAIDAQITAQSHAVEAARANLRQTERANAHALTLYTFMKKRATNAELFGWLLGQFKALHYQAHDAVVSLCLSAQAALSFETGDYDAQIPLPQVWLDDRHGLTSGEHLRVHLLRMEREYLHRHERRLELVKTISLRQLFSDTEDPQEGFDYWKDALADLQKTGTLDFKFTQLLFDRDHPGHYCRQISTLEVDLPVLVSPFDNVKAIVSQVQSITATKASIRSVEYLHKPGNAVAPADVRFNLRSGQQIALSVGVGDTGMATVKPDEGLLNPFECTGAVSRWTLSFPRPGKEPQKSMLASLTDIIVRVRYTAKAGDPTFVRRVEELVNRFDTEDLLALD</sequence>
<reference evidence="5 6" key="1">
    <citation type="submission" date="2016-10" db="EMBL/GenBank/DDBJ databases">
        <title>Comparative genome analysis of multiple Pseudomonas spp. focuses on biocontrol and plant growth promoting traits.</title>
        <authorList>
            <person name="Tao X.-Y."/>
            <person name="Taylor C.G."/>
        </authorList>
    </citation>
    <scope>NUCLEOTIDE SEQUENCE [LARGE SCALE GENOMIC DNA]</scope>
    <source>
        <strain evidence="5 6">48H11</strain>
    </source>
</reference>
<organism evidence="5 6">
    <name type="scientific">Pseudomonas brassicacearum</name>
    <dbReference type="NCBI Taxonomy" id="930166"/>
    <lineage>
        <taxon>Bacteria</taxon>
        <taxon>Pseudomonadati</taxon>
        <taxon>Pseudomonadota</taxon>
        <taxon>Gammaproteobacteria</taxon>
        <taxon>Pseudomonadales</taxon>
        <taxon>Pseudomonadaceae</taxon>
        <taxon>Pseudomonas</taxon>
    </lineage>
</organism>
<evidence type="ECO:0000313" key="5">
    <source>
        <dbReference type="EMBL" id="RON09551.1"/>
    </source>
</evidence>
<name>A0A423H8N6_9PSED</name>
<dbReference type="Proteomes" id="UP000286071">
    <property type="component" value="Unassembled WGS sequence"/>
</dbReference>
<dbReference type="EMBL" id="MOBJ01000007">
    <property type="protein sequence ID" value="RON09551.1"/>
    <property type="molecule type" value="Genomic_DNA"/>
</dbReference>
<protein>
    <submittedName>
        <fullName evidence="5">Insecticidal toxin complex protein TcaB2</fullName>
    </submittedName>
</protein>
<feature type="coiled-coil region" evidence="1">
    <location>
        <begin position="862"/>
        <end position="924"/>
    </location>
</feature>
<feature type="domain" description="Neuraminidase-like" evidence="3">
    <location>
        <begin position="169"/>
        <end position="298"/>
    </location>
</feature>
<feature type="domain" description="Tc toxin complex TcA C-terminal TcB-binding" evidence="2">
    <location>
        <begin position="1043"/>
        <end position="1347"/>
    </location>
</feature>
<evidence type="ECO:0000259" key="2">
    <source>
        <dbReference type="Pfam" id="PF18276"/>
    </source>
</evidence>
<dbReference type="RefSeq" id="WP_123425259.1">
    <property type="nucleotide sequence ID" value="NZ_MOBJ01000007.1"/>
</dbReference>
<dbReference type="InterPro" id="IPR040840">
    <property type="entry name" value="TcA_TcB_BD"/>
</dbReference>
<keyword evidence="1" id="KW-0175">Coiled coil</keyword>
<evidence type="ECO:0000259" key="3">
    <source>
        <dbReference type="Pfam" id="PF18413"/>
    </source>
</evidence>
<feature type="domain" description="ABC toxin N-terminal" evidence="4">
    <location>
        <begin position="9"/>
        <end position="139"/>
    </location>
</feature>
<gene>
    <name evidence="5" type="ORF">BK659_11565</name>
</gene>
<accession>A0A423H8N6</accession>
<evidence type="ECO:0000259" key="4">
    <source>
        <dbReference type="Pfam" id="PF20220"/>
    </source>
</evidence>
<dbReference type="Pfam" id="PF20220">
    <property type="entry name" value="ABC_toxin_N"/>
    <property type="match status" value="1"/>
</dbReference>
<dbReference type="InterPro" id="IPR046839">
    <property type="entry name" value="ABC_toxin_N"/>
</dbReference>
<evidence type="ECO:0000256" key="1">
    <source>
        <dbReference type="SAM" id="Coils"/>
    </source>
</evidence>
<comment type="caution">
    <text evidence="5">The sequence shown here is derived from an EMBL/GenBank/DDBJ whole genome shotgun (WGS) entry which is preliminary data.</text>
</comment>